<evidence type="ECO:0000256" key="1">
    <source>
        <dbReference type="ARBA" id="ARBA00023125"/>
    </source>
</evidence>
<name>A0ABV4IGL6_9BURK</name>
<keyword evidence="4" id="KW-1185">Reference proteome</keyword>
<dbReference type="Proteomes" id="UP001567350">
    <property type="component" value="Unassembled WGS sequence"/>
</dbReference>
<dbReference type="SUPFAM" id="SSF47823">
    <property type="entry name" value="lambda integrase-like, N-terminal domain"/>
    <property type="match status" value="1"/>
</dbReference>
<evidence type="ECO:0000313" key="3">
    <source>
        <dbReference type="EMBL" id="MEZ2740993.1"/>
    </source>
</evidence>
<dbReference type="EMBL" id="JBGJLR010000031">
    <property type="protein sequence ID" value="MEZ2740993.1"/>
    <property type="molecule type" value="Genomic_DNA"/>
</dbReference>
<comment type="caution">
    <text evidence="3">The sequence shown here is derived from an EMBL/GenBank/DDBJ whole genome shotgun (WGS) entry which is preliminary data.</text>
</comment>
<accession>A0ABV4IGL6</accession>
<dbReference type="InterPro" id="IPR010998">
    <property type="entry name" value="Integrase_recombinase_N"/>
</dbReference>
<dbReference type="RefSeq" id="WP_370905250.1">
    <property type="nucleotide sequence ID" value="NZ_JBGJLR010000031.1"/>
</dbReference>
<evidence type="ECO:0000259" key="2">
    <source>
        <dbReference type="Pfam" id="PF12835"/>
    </source>
</evidence>
<dbReference type="Gene3D" id="1.10.150.130">
    <property type="match status" value="1"/>
</dbReference>
<reference evidence="3 4" key="1">
    <citation type="submission" date="2024-08" db="EMBL/GenBank/DDBJ databases">
        <authorList>
            <person name="Feng Z."/>
            <person name="Ronholm J."/>
        </authorList>
    </citation>
    <scope>NUCLEOTIDE SEQUENCE [LARGE SCALE GENOMIC DNA]</scope>
    <source>
        <strain evidence="3 4">4-AB0-8</strain>
    </source>
</reference>
<keyword evidence="1" id="KW-0238">DNA-binding</keyword>
<evidence type="ECO:0000313" key="4">
    <source>
        <dbReference type="Proteomes" id="UP001567350"/>
    </source>
</evidence>
<gene>
    <name evidence="3" type="ORF">ACBP88_16380</name>
</gene>
<dbReference type="InterPro" id="IPR024456">
    <property type="entry name" value="Integrase_catalytic_putative"/>
</dbReference>
<protein>
    <submittedName>
        <fullName evidence="3">Integrase domain-containing protein</fullName>
    </submittedName>
</protein>
<feature type="domain" description="Integrase catalytic" evidence="2">
    <location>
        <begin position="147"/>
        <end position="255"/>
    </location>
</feature>
<organism evidence="3 4">
    <name type="scientific">Comamonas jiangduensis</name>
    <dbReference type="NCBI Taxonomy" id="1194168"/>
    <lineage>
        <taxon>Bacteria</taxon>
        <taxon>Pseudomonadati</taxon>
        <taxon>Pseudomonadota</taxon>
        <taxon>Betaproteobacteria</taxon>
        <taxon>Burkholderiales</taxon>
        <taxon>Comamonadaceae</taxon>
        <taxon>Comamonas</taxon>
    </lineage>
</organism>
<dbReference type="Pfam" id="PF12835">
    <property type="entry name" value="Integrase_1"/>
    <property type="match status" value="1"/>
</dbReference>
<proteinExistence type="predicted"/>
<sequence>MATKNYGLGYREMGRAGCIALERAGSAKQLSHESVKKYSLAWVQFTSWAKEHNVKQMERISPDLVKQYGQELAQKVDDSEIKSSTAQDRVTAVNRVLHFAGRSDWKPVSSTKECGIAQRIHIREGKPDALDRNVYLERLASVASPRGVAICELARNLGLRSKEASLLDARKALHQAKESGFIRVKDGSKGGRLREIPIINKGQLDTLQLASQAQGSAAAVMPPDLNWKQWRQGELRTVREAVGGLHELRSAYACERYEAITGHAAPCAGGQILDKDVDYGARLVISEELGHGRTDVVSEYVGGRK</sequence>